<keyword evidence="2" id="KW-0614">Plasmid</keyword>
<feature type="transmembrane region" description="Helical" evidence="1">
    <location>
        <begin position="26"/>
        <end position="59"/>
    </location>
</feature>
<dbReference type="AlphaFoldDB" id="A9M4M6"/>
<evidence type="ECO:0000256" key="1">
    <source>
        <dbReference type="SAM" id="Phobius"/>
    </source>
</evidence>
<keyword evidence="1" id="KW-0472">Membrane</keyword>
<reference evidence="2" key="1">
    <citation type="journal article" date="2007" name="Appl. Environ. Microbiol.">
        <title>Sequence characterization and comparative analysis of three plasmids isolated from environmental Vibrio spp.</title>
        <authorList>
            <person name="Hazen T.H."/>
            <person name="Wu D."/>
            <person name="Eisen J.A."/>
            <person name="Sobecky P.A."/>
        </authorList>
    </citation>
    <scope>NUCLEOTIDE SEQUENCE [LARGE SCALE GENOMIC DNA]</scope>
    <source>
        <strain evidence="2">23023</strain>
        <plasmid evidence="2">p23023</plasmid>
    </source>
</reference>
<proteinExistence type="predicted"/>
<name>A9M4M6_9VIBR</name>
<gene>
    <name evidence="2" type="ORF">BMSA_0008</name>
</gene>
<geneLocation type="plasmid" evidence="2">
    <name>p23023</name>
</geneLocation>
<dbReference type="RefSeq" id="WP_012219794.1">
    <property type="nucleotide sequence ID" value="NC_010112.1"/>
</dbReference>
<accession>A9M4M6</accession>
<protein>
    <submittedName>
        <fullName evidence="2">Uncharacterized protein</fullName>
    </submittedName>
</protein>
<sequence>MKNPALKNAQVFKQQKLIAGLPDKVFIIALVVSAFGTFLCVKLGGLMGIGGGLLFAYVVYKPLYNIHQFDLEAWRLYLRALHAPTQFDARYTTEKKLNVIHNATLMSFDRFTQIMSSPNHKEKDNA</sequence>
<evidence type="ECO:0000313" key="2">
    <source>
        <dbReference type="EMBL" id="ABX76981.1"/>
    </source>
</evidence>
<organism evidence="2">
    <name type="scientific">Vibrio sp. 23023</name>
    <dbReference type="NCBI Taxonomy" id="452803"/>
    <lineage>
        <taxon>Bacteria</taxon>
        <taxon>Pseudomonadati</taxon>
        <taxon>Pseudomonadota</taxon>
        <taxon>Gammaproteobacteria</taxon>
        <taxon>Vibrionales</taxon>
        <taxon>Vibrionaceae</taxon>
        <taxon>Vibrio</taxon>
    </lineage>
</organism>
<dbReference type="EMBL" id="CP000755">
    <property type="protein sequence ID" value="ABX76981.1"/>
    <property type="molecule type" value="Genomic_DNA"/>
</dbReference>
<keyword evidence="1" id="KW-1133">Transmembrane helix</keyword>
<keyword evidence="1" id="KW-0812">Transmembrane</keyword>